<evidence type="ECO:0000256" key="5">
    <source>
        <dbReference type="ARBA" id="ARBA00022989"/>
    </source>
</evidence>
<dbReference type="EMBL" id="AZSI01000044">
    <property type="protein sequence ID" value="KEY62510.1"/>
    <property type="molecule type" value="Genomic_DNA"/>
</dbReference>
<name>A0A084AB31_LACLC</name>
<dbReference type="PATRIC" id="fig|1415168.3.peg.1415"/>
<feature type="transmembrane region" description="Helical" evidence="7">
    <location>
        <begin position="322"/>
        <end position="345"/>
    </location>
</feature>
<dbReference type="InterPro" id="IPR050367">
    <property type="entry name" value="APC_superfamily"/>
</dbReference>
<sequence length="453" mass="49717">MENGKKKFSLFSAILSVICVVFVAEAAAPVAAIGNSQFFWWIVLIVAFLLPYGLITSELGTTYTGKGGLYDWITKAFGHRWGSRASWFYWVNFPLWMASLAVLCPDLLHTMFGFQLNTGISLLIELIFIWVIVLISLYPVSDSVWILNGGAVIKVFLALALGCLGVYSALTKGVANHYTLASLLPSFDLHSLSFISVIIFNLLGFEVICTFADSMENPKKQIPQSIIIGGIVIAAIYTFSAFGIGVAIPTDKLSTSSGLVDSFQVMLGTPTGWFISLIAFLFLLTLVGNMVSWSQGVNNIASYAADNGDMPKFFSKRRASNGISWGAALMNGIVATFIVVIAPLLPNQDLFWSFFSLNLVLFLLSYIPVFPAFYKLRKIDPDQPRPFKVSGSSSMLKVYMALPMIIIIISLIFTAVPLQYDKASLTEQLPITIGAIIFIIIGELIIKVKKIQK</sequence>
<dbReference type="PANTHER" id="PTHR42770">
    <property type="entry name" value="AMINO ACID TRANSPORTER-RELATED"/>
    <property type="match status" value="1"/>
</dbReference>
<keyword evidence="2" id="KW-0813">Transport</keyword>
<reference evidence="8 9" key="1">
    <citation type="submission" date="2014-06" db="EMBL/GenBank/DDBJ databases">
        <title>Draft genome sequence of the putrescine producing strain Lactococcus lactis subsp cremoris GE214.</title>
        <authorList>
            <person name="Ladero V."/>
            <person name="Linares D.M."/>
            <person name="del Rio B."/>
            <person name="Mayo B."/>
            <person name="Martin M.C."/>
            <person name="Fernandez M."/>
            <person name="Alvarez M.A."/>
        </authorList>
    </citation>
    <scope>NUCLEOTIDE SEQUENCE [LARGE SCALE GENOMIC DNA]</scope>
    <source>
        <strain evidence="8 9">GE214</strain>
    </source>
</reference>
<dbReference type="PIRSF" id="PIRSF006060">
    <property type="entry name" value="AA_transporter"/>
    <property type="match status" value="1"/>
</dbReference>
<evidence type="ECO:0000256" key="2">
    <source>
        <dbReference type="ARBA" id="ARBA00022448"/>
    </source>
</evidence>
<dbReference type="AlphaFoldDB" id="A0A084AB31"/>
<feature type="transmembrane region" description="Helical" evidence="7">
    <location>
        <begin position="87"/>
        <end position="108"/>
    </location>
</feature>
<keyword evidence="3" id="KW-1003">Cell membrane</keyword>
<dbReference type="Pfam" id="PF13520">
    <property type="entry name" value="AA_permease_2"/>
    <property type="match status" value="1"/>
</dbReference>
<keyword evidence="5 7" id="KW-1133">Transmembrane helix</keyword>
<comment type="subcellular location">
    <subcellularLocation>
        <location evidence="1">Cell membrane</location>
        <topology evidence="1">Multi-pass membrane protein</topology>
    </subcellularLocation>
</comment>
<feature type="transmembrane region" description="Helical" evidence="7">
    <location>
        <begin position="152"/>
        <end position="170"/>
    </location>
</feature>
<dbReference type="Gene3D" id="1.20.1740.10">
    <property type="entry name" value="Amino acid/polyamine transporter I"/>
    <property type="match status" value="1"/>
</dbReference>
<feature type="transmembrane region" description="Helical" evidence="7">
    <location>
        <begin position="226"/>
        <end position="250"/>
    </location>
</feature>
<feature type="transmembrane region" description="Helical" evidence="7">
    <location>
        <begin position="120"/>
        <end position="140"/>
    </location>
</feature>
<keyword evidence="4 7" id="KW-0812">Transmembrane</keyword>
<feature type="transmembrane region" description="Helical" evidence="7">
    <location>
        <begin position="351"/>
        <end position="374"/>
    </location>
</feature>
<organism evidence="8 9">
    <name type="scientific">Lactococcus cremoris subsp. cremoris GE214</name>
    <dbReference type="NCBI Taxonomy" id="1415168"/>
    <lineage>
        <taxon>Bacteria</taxon>
        <taxon>Bacillati</taxon>
        <taxon>Bacillota</taxon>
        <taxon>Bacilli</taxon>
        <taxon>Lactobacillales</taxon>
        <taxon>Streptococcaceae</taxon>
        <taxon>Lactococcus</taxon>
        <taxon>Lactococcus cremoris subsp. cremoris</taxon>
    </lineage>
</organism>
<keyword evidence="6 7" id="KW-0472">Membrane</keyword>
<feature type="transmembrane region" description="Helical" evidence="7">
    <location>
        <begin position="395"/>
        <end position="416"/>
    </location>
</feature>
<dbReference type="Proteomes" id="UP000028401">
    <property type="component" value="Unassembled WGS sequence"/>
</dbReference>
<feature type="transmembrane region" description="Helical" evidence="7">
    <location>
        <begin position="270"/>
        <end position="291"/>
    </location>
</feature>
<protein>
    <submittedName>
        <fullName evidence="8">Agmatine/putrescine antiporter (AguD)</fullName>
    </submittedName>
</protein>
<dbReference type="RefSeq" id="WP_042748273.1">
    <property type="nucleotide sequence ID" value="NZ_AZSI01000044.1"/>
</dbReference>
<feature type="transmembrane region" description="Helical" evidence="7">
    <location>
        <begin position="428"/>
        <end position="446"/>
    </location>
</feature>
<accession>A0A084AB31</accession>
<dbReference type="GO" id="GO:0022857">
    <property type="term" value="F:transmembrane transporter activity"/>
    <property type="evidence" value="ECO:0007669"/>
    <property type="project" value="InterPro"/>
</dbReference>
<proteinExistence type="predicted"/>
<evidence type="ECO:0000256" key="7">
    <source>
        <dbReference type="SAM" id="Phobius"/>
    </source>
</evidence>
<gene>
    <name evidence="8" type="ORF">U725_01348</name>
</gene>
<evidence type="ECO:0000256" key="1">
    <source>
        <dbReference type="ARBA" id="ARBA00004651"/>
    </source>
</evidence>
<feature type="transmembrane region" description="Helical" evidence="7">
    <location>
        <begin position="190"/>
        <end position="214"/>
    </location>
</feature>
<dbReference type="GO" id="GO:0005886">
    <property type="term" value="C:plasma membrane"/>
    <property type="evidence" value="ECO:0007669"/>
    <property type="project" value="UniProtKB-SubCell"/>
</dbReference>
<evidence type="ECO:0000313" key="8">
    <source>
        <dbReference type="EMBL" id="KEY62510.1"/>
    </source>
</evidence>
<comment type="caution">
    <text evidence="8">The sequence shown here is derived from an EMBL/GenBank/DDBJ whole genome shotgun (WGS) entry which is preliminary data.</text>
</comment>
<evidence type="ECO:0000313" key="9">
    <source>
        <dbReference type="Proteomes" id="UP000028401"/>
    </source>
</evidence>
<dbReference type="PANTHER" id="PTHR42770:SF15">
    <property type="entry name" value="GLUTAMATE_GAMMA-AMINOBUTYRATE ANTIPORTER-RELATED"/>
    <property type="match status" value="1"/>
</dbReference>
<feature type="transmembrane region" description="Helical" evidence="7">
    <location>
        <begin position="36"/>
        <end position="55"/>
    </location>
</feature>
<evidence type="ECO:0000256" key="4">
    <source>
        <dbReference type="ARBA" id="ARBA00022692"/>
    </source>
</evidence>
<evidence type="ECO:0000256" key="6">
    <source>
        <dbReference type="ARBA" id="ARBA00023136"/>
    </source>
</evidence>
<evidence type="ECO:0000256" key="3">
    <source>
        <dbReference type="ARBA" id="ARBA00022475"/>
    </source>
</evidence>
<dbReference type="InterPro" id="IPR002293">
    <property type="entry name" value="AA/rel_permease1"/>
</dbReference>